<protein>
    <recommendedName>
        <fullName evidence="1">non-specific serine/threonine protein kinase</fullName>
        <ecNumber evidence="1">2.7.11.1</ecNumber>
    </recommendedName>
</protein>
<reference evidence="11" key="1">
    <citation type="submission" date="2022-03" db="EMBL/GenBank/DDBJ databases">
        <authorList>
            <person name="Alioto T."/>
            <person name="Alioto T."/>
            <person name="Gomez Garrido J."/>
        </authorList>
    </citation>
    <scope>NUCLEOTIDE SEQUENCE</scope>
</reference>
<evidence type="ECO:0000256" key="2">
    <source>
        <dbReference type="ARBA" id="ARBA00022527"/>
    </source>
</evidence>
<sequence length="702" mass="79870">MQKVNPVEERRKMVEDAGKKKRLDMRQLEKEKRQMNLLKAEQMRRLEKEWMDRINRGRQQGCRNVIGSGGSGEMKMQIEHIKAVEEREVKLKASSESFDQASRVAVKPKAPNGPSPHVAFPFGDAMKKELKRLEEVSKQEIANKHRRLAAAEKARQMEMYRQRRREAMEREKTLKAQASARATVLKEELERKRREANARRKRAWEEQHIAARGFRNPNVPFNAVGPGSPSHASASPHGSLVRLQHPAESNTPAISMKWQAHVPPVIPLSQLTLTEDTVIAAQIVMVEGGDIRLDSGEPRRPVWSNSPGEAFLRILGEDKLQMQTEKLQLTNKTHPEKEDVAEQNQHLPDHKAIDVSPVDRDNVGVSDEQKPEQPQGSPQQEIKPTVIMSVSKAADLSHEEPEDMETEDVKPSKITDGKQCPVHVTHVWNEQSEDVAEAICDNELSKEEAKLDFEHDEVAENLGDSTAPKALFKKVPLPRYTMTPNFSAQSSLDVPDVADVQGEDPLEIGDIEDDPAQEADHSDSEDIMFGETDRDLHELQASMEQLLREETIEKYCHDEETLVTMKPLEENKLETTKFTINGEEQKGVEEEEEKHENLPGSESDINKEWHSDDSSEDFATECDDGDSVFGHLEELRLKLEQEIGFDKFIEVYKKIKDNHEDENIDTCSIVVQQILGIEHQHLYHTIFRLVMADGAYQEDNDE</sequence>
<feature type="compositionally biased region" description="Basic and acidic residues" evidence="10">
    <location>
        <begin position="604"/>
        <end position="613"/>
    </location>
</feature>
<keyword evidence="4" id="KW-0547">Nucleotide-binding</keyword>
<dbReference type="GO" id="GO:0005524">
    <property type="term" value="F:ATP binding"/>
    <property type="evidence" value="ECO:0007669"/>
    <property type="project" value="UniProtKB-KW"/>
</dbReference>
<comment type="catalytic activity">
    <reaction evidence="8">
        <text>L-seryl-[protein] + ATP = O-phospho-L-seryl-[protein] + ADP + H(+)</text>
        <dbReference type="Rhea" id="RHEA:17989"/>
        <dbReference type="Rhea" id="RHEA-COMP:9863"/>
        <dbReference type="Rhea" id="RHEA-COMP:11604"/>
        <dbReference type="ChEBI" id="CHEBI:15378"/>
        <dbReference type="ChEBI" id="CHEBI:29999"/>
        <dbReference type="ChEBI" id="CHEBI:30616"/>
        <dbReference type="ChEBI" id="CHEBI:83421"/>
        <dbReference type="ChEBI" id="CHEBI:456216"/>
        <dbReference type="EC" id="2.7.11.1"/>
    </reaction>
</comment>
<feature type="compositionally biased region" description="Basic and acidic residues" evidence="10">
    <location>
        <begin position="407"/>
        <end position="416"/>
    </location>
</feature>
<evidence type="ECO:0000256" key="3">
    <source>
        <dbReference type="ARBA" id="ARBA00022679"/>
    </source>
</evidence>
<dbReference type="PANTHER" id="PTHR44899">
    <property type="entry name" value="CAMK FAMILY PROTEIN KINASE"/>
    <property type="match status" value="1"/>
</dbReference>
<keyword evidence="12" id="KW-1185">Reference proteome</keyword>
<keyword evidence="2" id="KW-0723">Serine/threonine-protein kinase</keyword>
<evidence type="ECO:0000313" key="12">
    <source>
        <dbReference type="Proteomes" id="UP001295444"/>
    </source>
</evidence>
<evidence type="ECO:0000256" key="9">
    <source>
        <dbReference type="SAM" id="Coils"/>
    </source>
</evidence>
<evidence type="ECO:0000256" key="4">
    <source>
        <dbReference type="ARBA" id="ARBA00022741"/>
    </source>
</evidence>
<keyword evidence="5" id="KW-0418">Kinase</keyword>
<keyword evidence="3" id="KW-0808">Transferase</keyword>
<evidence type="ECO:0000256" key="5">
    <source>
        <dbReference type="ARBA" id="ARBA00022777"/>
    </source>
</evidence>
<feature type="compositionally biased region" description="Polar residues" evidence="10">
    <location>
        <begin position="372"/>
        <end position="382"/>
    </location>
</feature>
<dbReference type="Proteomes" id="UP001295444">
    <property type="component" value="Chromosome 01"/>
</dbReference>
<feature type="region of interest" description="Disordered" evidence="10">
    <location>
        <begin position="330"/>
        <end position="417"/>
    </location>
</feature>
<dbReference type="EMBL" id="OW240912">
    <property type="protein sequence ID" value="CAH2220315.1"/>
    <property type="molecule type" value="Genomic_DNA"/>
</dbReference>
<feature type="compositionally biased region" description="Basic and acidic residues" evidence="10">
    <location>
        <begin position="347"/>
        <end position="371"/>
    </location>
</feature>
<gene>
    <name evidence="11" type="ORF">PECUL_23A035916</name>
</gene>
<proteinExistence type="predicted"/>
<feature type="region of interest" description="Disordered" evidence="10">
    <location>
        <begin position="581"/>
        <end position="619"/>
    </location>
</feature>
<feature type="region of interest" description="Disordered" evidence="10">
    <location>
        <begin position="102"/>
        <end position="121"/>
    </location>
</feature>
<keyword evidence="9" id="KW-0175">Coiled coil</keyword>
<dbReference type="EC" id="2.7.11.1" evidence="1"/>
<evidence type="ECO:0000256" key="1">
    <source>
        <dbReference type="ARBA" id="ARBA00012513"/>
    </source>
</evidence>
<dbReference type="GO" id="GO:0004674">
    <property type="term" value="F:protein serine/threonine kinase activity"/>
    <property type="evidence" value="ECO:0007669"/>
    <property type="project" value="UniProtKB-KW"/>
</dbReference>
<feature type="region of interest" description="Disordered" evidence="10">
    <location>
        <begin position="1"/>
        <end position="21"/>
    </location>
</feature>
<evidence type="ECO:0000256" key="7">
    <source>
        <dbReference type="ARBA" id="ARBA00047899"/>
    </source>
</evidence>
<organism evidence="11 12">
    <name type="scientific">Pelobates cultripes</name>
    <name type="common">Western spadefoot toad</name>
    <dbReference type="NCBI Taxonomy" id="61616"/>
    <lineage>
        <taxon>Eukaryota</taxon>
        <taxon>Metazoa</taxon>
        <taxon>Chordata</taxon>
        <taxon>Craniata</taxon>
        <taxon>Vertebrata</taxon>
        <taxon>Euteleostomi</taxon>
        <taxon>Amphibia</taxon>
        <taxon>Batrachia</taxon>
        <taxon>Anura</taxon>
        <taxon>Pelobatoidea</taxon>
        <taxon>Pelobatidae</taxon>
        <taxon>Pelobates</taxon>
    </lineage>
</organism>
<evidence type="ECO:0000256" key="6">
    <source>
        <dbReference type="ARBA" id="ARBA00022840"/>
    </source>
</evidence>
<dbReference type="AlphaFoldDB" id="A0AAD1QZG5"/>
<comment type="catalytic activity">
    <reaction evidence="7">
        <text>L-threonyl-[protein] + ATP = O-phospho-L-threonyl-[protein] + ADP + H(+)</text>
        <dbReference type="Rhea" id="RHEA:46608"/>
        <dbReference type="Rhea" id="RHEA-COMP:11060"/>
        <dbReference type="Rhea" id="RHEA-COMP:11605"/>
        <dbReference type="ChEBI" id="CHEBI:15378"/>
        <dbReference type="ChEBI" id="CHEBI:30013"/>
        <dbReference type="ChEBI" id="CHEBI:30616"/>
        <dbReference type="ChEBI" id="CHEBI:61977"/>
        <dbReference type="ChEBI" id="CHEBI:456216"/>
        <dbReference type="EC" id="2.7.11.1"/>
    </reaction>
</comment>
<dbReference type="PANTHER" id="PTHR44899:SF3">
    <property type="entry name" value="SERINE_THREONINE-PROTEIN KINASE NEK1"/>
    <property type="match status" value="1"/>
</dbReference>
<name>A0AAD1QZG5_PELCU</name>
<keyword evidence="6" id="KW-0067">ATP-binding</keyword>
<evidence type="ECO:0000313" key="11">
    <source>
        <dbReference type="EMBL" id="CAH2220315.1"/>
    </source>
</evidence>
<evidence type="ECO:0000256" key="10">
    <source>
        <dbReference type="SAM" id="MobiDB-lite"/>
    </source>
</evidence>
<dbReference type="InterPro" id="IPR051131">
    <property type="entry name" value="NEK_Ser/Thr_kinase_NIMA"/>
</dbReference>
<accession>A0AAD1QZG5</accession>
<evidence type="ECO:0000256" key="8">
    <source>
        <dbReference type="ARBA" id="ARBA00048679"/>
    </source>
</evidence>
<feature type="coiled-coil region" evidence="9">
    <location>
        <begin position="150"/>
        <end position="206"/>
    </location>
</feature>